<evidence type="ECO:0000313" key="3">
    <source>
        <dbReference type="Proteomes" id="UP000266841"/>
    </source>
</evidence>
<keyword evidence="3" id="KW-1185">Reference proteome</keyword>
<proteinExistence type="predicted"/>
<dbReference type="EMBL" id="AGNL01042342">
    <property type="protein sequence ID" value="EJK51033.1"/>
    <property type="molecule type" value="Genomic_DNA"/>
</dbReference>
<feature type="compositionally biased region" description="Basic and acidic residues" evidence="1">
    <location>
        <begin position="1"/>
        <end position="28"/>
    </location>
</feature>
<feature type="compositionally biased region" description="Basic and acidic residues" evidence="1">
    <location>
        <begin position="59"/>
        <end position="69"/>
    </location>
</feature>
<feature type="region of interest" description="Disordered" evidence="1">
    <location>
        <begin position="1"/>
        <end position="69"/>
    </location>
</feature>
<protein>
    <submittedName>
        <fullName evidence="2">Uncharacterized protein</fullName>
    </submittedName>
</protein>
<accession>K0RBG1</accession>
<comment type="caution">
    <text evidence="2">The sequence shown here is derived from an EMBL/GenBank/DDBJ whole genome shotgun (WGS) entry which is preliminary data.</text>
</comment>
<feature type="non-terminal residue" evidence="2">
    <location>
        <position position="1"/>
    </location>
</feature>
<organism evidence="2 3">
    <name type="scientific">Thalassiosira oceanica</name>
    <name type="common">Marine diatom</name>
    <dbReference type="NCBI Taxonomy" id="159749"/>
    <lineage>
        <taxon>Eukaryota</taxon>
        <taxon>Sar</taxon>
        <taxon>Stramenopiles</taxon>
        <taxon>Ochrophyta</taxon>
        <taxon>Bacillariophyta</taxon>
        <taxon>Coscinodiscophyceae</taxon>
        <taxon>Thalassiosirophycidae</taxon>
        <taxon>Thalassiosirales</taxon>
        <taxon>Thalassiosiraceae</taxon>
        <taxon>Thalassiosira</taxon>
    </lineage>
</organism>
<reference evidence="2 3" key="1">
    <citation type="journal article" date="2012" name="Genome Biol.">
        <title>Genome and low-iron response of an oceanic diatom adapted to chronic iron limitation.</title>
        <authorList>
            <person name="Lommer M."/>
            <person name="Specht M."/>
            <person name="Roy A.S."/>
            <person name="Kraemer L."/>
            <person name="Andreson R."/>
            <person name="Gutowska M.A."/>
            <person name="Wolf J."/>
            <person name="Bergner S.V."/>
            <person name="Schilhabel M.B."/>
            <person name="Klostermeier U.C."/>
            <person name="Beiko R.G."/>
            <person name="Rosenstiel P."/>
            <person name="Hippler M."/>
            <person name="Laroche J."/>
        </authorList>
    </citation>
    <scope>NUCLEOTIDE SEQUENCE [LARGE SCALE GENOMIC DNA]</scope>
    <source>
        <strain evidence="2 3">CCMP1005</strain>
    </source>
</reference>
<evidence type="ECO:0000256" key="1">
    <source>
        <dbReference type="SAM" id="MobiDB-lite"/>
    </source>
</evidence>
<dbReference type="Proteomes" id="UP000266841">
    <property type="component" value="Unassembled WGS sequence"/>
</dbReference>
<dbReference type="AlphaFoldDB" id="K0RBG1"/>
<evidence type="ECO:0000313" key="2">
    <source>
        <dbReference type="EMBL" id="EJK51033.1"/>
    </source>
</evidence>
<sequence length="69" mass="7503">VRPPRRREAVADVRPPLARERQDQERGRAGPRAGPLDRPPGKRDAGPAEAPEELGPLGRRHELGRGEGG</sequence>
<name>K0RBG1_THAOC</name>
<gene>
    <name evidence="2" type="ORF">THAOC_29833</name>
</gene>